<evidence type="ECO:0000256" key="2">
    <source>
        <dbReference type="SAM" id="Phobius"/>
    </source>
</evidence>
<dbReference type="GO" id="GO:0008168">
    <property type="term" value="F:methyltransferase activity"/>
    <property type="evidence" value="ECO:0007669"/>
    <property type="project" value="UniProtKB-KW"/>
</dbReference>
<proteinExistence type="predicted"/>
<dbReference type="AlphaFoldDB" id="A0A7J0GXV6"/>
<keyword evidence="3" id="KW-0489">Methyltransferase</keyword>
<sequence>MGRLKKSATTTSASQKQEKGRPSNAERSAYFARREAAKVLRSVIQGDAKRRAVGSIKSLVYSPSIRNKRGTFALVCQTLKYLPILKDVLDSASILNSKWKAASLFGDAEKFLLLRKDALQLALAQLLVRKGVKNIKDLIAHQQLSDIGKPRYIRVNTLKLDSESALHELGKQYMVLSSNYKIILLYFLCTLHVLLCYQSHIIILAAWSPQKTYFNVSW</sequence>
<protein>
    <submittedName>
        <fullName evidence="3">S-adenosyl-L-methionine-dependent methyltransferases superfamily protein</fullName>
    </submittedName>
</protein>
<keyword evidence="4" id="KW-1185">Reference proteome</keyword>
<dbReference type="GO" id="GO:0032259">
    <property type="term" value="P:methylation"/>
    <property type="evidence" value="ECO:0007669"/>
    <property type="project" value="UniProtKB-KW"/>
</dbReference>
<keyword evidence="2" id="KW-1133">Transmembrane helix</keyword>
<organism evidence="3 4">
    <name type="scientific">Actinidia rufa</name>
    <dbReference type="NCBI Taxonomy" id="165716"/>
    <lineage>
        <taxon>Eukaryota</taxon>
        <taxon>Viridiplantae</taxon>
        <taxon>Streptophyta</taxon>
        <taxon>Embryophyta</taxon>
        <taxon>Tracheophyta</taxon>
        <taxon>Spermatophyta</taxon>
        <taxon>Magnoliopsida</taxon>
        <taxon>eudicotyledons</taxon>
        <taxon>Gunneridae</taxon>
        <taxon>Pentapetalae</taxon>
        <taxon>asterids</taxon>
        <taxon>Ericales</taxon>
        <taxon>Actinidiaceae</taxon>
        <taxon>Actinidia</taxon>
    </lineage>
</organism>
<reference evidence="3 4" key="1">
    <citation type="submission" date="2019-07" db="EMBL/GenBank/DDBJ databases">
        <title>De Novo Assembly of kiwifruit Actinidia rufa.</title>
        <authorList>
            <person name="Sugita-Konishi S."/>
            <person name="Sato K."/>
            <person name="Mori E."/>
            <person name="Abe Y."/>
            <person name="Kisaki G."/>
            <person name="Hamano K."/>
            <person name="Suezawa K."/>
            <person name="Otani M."/>
            <person name="Fukuda T."/>
            <person name="Manabe T."/>
            <person name="Gomi K."/>
            <person name="Tabuchi M."/>
            <person name="Akimitsu K."/>
            <person name="Kataoka I."/>
        </authorList>
    </citation>
    <scope>NUCLEOTIDE SEQUENCE [LARGE SCALE GENOMIC DNA]</scope>
    <source>
        <strain evidence="4">cv. Fuchu</strain>
    </source>
</reference>
<keyword evidence="3" id="KW-0808">Transferase</keyword>
<evidence type="ECO:0000313" key="3">
    <source>
        <dbReference type="EMBL" id="GFZ15558.1"/>
    </source>
</evidence>
<dbReference type="EMBL" id="BJWL01000024">
    <property type="protein sequence ID" value="GFZ15558.1"/>
    <property type="molecule type" value="Genomic_DNA"/>
</dbReference>
<feature type="region of interest" description="Disordered" evidence="1">
    <location>
        <begin position="1"/>
        <end position="27"/>
    </location>
</feature>
<name>A0A7J0GXV6_9ERIC</name>
<keyword evidence="2" id="KW-0812">Transmembrane</keyword>
<feature type="transmembrane region" description="Helical" evidence="2">
    <location>
        <begin position="183"/>
        <end position="208"/>
    </location>
</feature>
<gene>
    <name evidence="3" type="ORF">Acr_24g0017480</name>
</gene>
<evidence type="ECO:0000256" key="1">
    <source>
        <dbReference type="SAM" id="MobiDB-lite"/>
    </source>
</evidence>
<evidence type="ECO:0000313" key="4">
    <source>
        <dbReference type="Proteomes" id="UP000585474"/>
    </source>
</evidence>
<dbReference type="OrthoDB" id="435282at2759"/>
<keyword evidence="2" id="KW-0472">Membrane</keyword>
<dbReference type="Proteomes" id="UP000585474">
    <property type="component" value="Unassembled WGS sequence"/>
</dbReference>
<accession>A0A7J0GXV6</accession>
<comment type="caution">
    <text evidence="3">The sequence shown here is derived from an EMBL/GenBank/DDBJ whole genome shotgun (WGS) entry which is preliminary data.</text>
</comment>